<comment type="caution">
    <text evidence="1">The sequence shown here is derived from an EMBL/GenBank/DDBJ whole genome shotgun (WGS) entry which is preliminary data.</text>
</comment>
<organism evidence="1 2">
    <name type="scientific">Thelohanellus kitauei</name>
    <name type="common">Myxosporean</name>
    <dbReference type="NCBI Taxonomy" id="669202"/>
    <lineage>
        <taxon>Eukaryota</taxon>
        <taxon>Metazoa</taxon>
        <taxon>Cnidaria</taxon>
        <taxon>Myxozoa</taxon>
        <taxon>Myxosporea</taxon>
        <taxon>Bivalvulida</taxon>
        <taxon>Platysporina</taxon>
        <taxon>Myxobolidae</taxon>
        <taxon>Thelohanellus</taxon>
    </lineage>
</organism>
<gene>
    <name evidence="1" type="ORF">RF11_14108</name>
</gene>
<reference evidence="1 2" key="1">
    <citation type="journal article" date="2014" name="Genome Biol. Evol.">
        <title>The genome of the myxosporean Thelohanellus kitauei shows adaptations to nutrient acquisition within its fish host.</title>
        <authorList>
            <person name="Yang Y."/>
            <person name="Xiong J."/>
            <person name="Zhou Z."/>
            <person name="Huo F."/>
            <person name="Miao W."/>
            <person name="Ran C."/>
            <person name="Liu Y."/>
            <person name="Zhang J."/>
            <person name="Feng J."/>
            <person name="Wang M."/>
            <person name="Wang M."/>
            <person name="Wang L."/>
            <person name="Yao B."/>
        </authorList>
    </citation>
    <scope>NUCLEOTIDE SEQUENCE [LARGE SCALE GENOMIC DNA]</scope>
    <source>
        <strain evidence="1">Wuqing</strain>
    </source>
</reference>
<evidence type="ECO:0000313" key="1">
    <source>
        <dbReference type="EMBL" id="KII61672.1"/>
    </source>
</evidence>
<proteinExistence type="predicted"/>
<name>A0A0C2IXU5_THEKT</name>
<dbReference type="Proteomes" id="UP000031668">
    <property type="component" value="Unassembled WGS sequence"/>
</dbReference>
<dbReference type="OrthoDB" id="10068441at2759"/>
<dbReference type="AlphaFoldDB" id="A0A0C2IXU5"/>
<sequence length="193" mass="22288">MSKRKIEGSEFLLKKITSLRFKEVWLSELVQTDAPSSSHKKKVKLCNIILCIDDGIMRGLNYANAKGDYDQSQHRIADGRKNADQFRYGKILIDNRFAAHREDLAVEDAWKQIPLMIEIETFLRKVNTMLSDVVKDVFDSIDHVIDKEAILRLAELLCNHIEKRFSDDDLMDCQEFDHCAIAKNHFSNMASKV</sequence>
<dbReference type="EMBL" id="JWZT01005286">
    <property type="protein sequence ID" value="KII61672.1"/>
    <property type="molecule type" value="Genomic_DNA"/>
</dbReference>
<evidence type="ECO:0000313" key="2">
    <source>
        <dbReference type="Proteomes" id="UP000031668"/>
    </source>
</evidence>
<keyword evidence="2" id="KW-1185">Reference proteome</keyword>
<protein>
    <submittedName>
        <fullName evidence="1">Uncharacterized protein</fullName>
    </submittedName>
</protein>
<accession>A0A0C2IXU5</accession>